<organism evidence="5 6">
    <name type="scientific">Rozella allomycis (strain CSF55)</name>
    <dbReference type="NCBI Taxonomy" id="988480"/>
    <lineage>
        <taxon>Eukaryota</taxon>
        <taxon>Fungi</taxon>
        <taxon>Fungi incertae sedis</taxon>
        <taxon>Cryptomycota</taxon>
        <taxon>Cryptomycota incertae sedis</taxon>
        <taxon>Rozella</taxon>
    </lineage>
</organism>
<dbReference type="GO" id="GO:0005634">
    <property type="term" value="C:nucleus"/>
    <property type="evidence" value="ECO:0007669"/>
    <property type="project" value="TreeGrafter"/>
</dbReference>
<dbReference type="InterPro" id="IPR051164">
    <property type="entry name" value="NmrA-like_oxidored"/>
</dbReference>
<keyword evidence="6" id="KW-1185">Reference proteome</keyword>
<sequence>MSKILVVVGATGSQGGSVVRHLCNNHAFRIRALTRNANSDKAKTLKALAPNNIDLVECDLWDNSKLVSAFKGAHSAFVVTNFWDPSVGTREEELGKRIADVAKSENVRHLIWSSLDNVAKITNNTIHVPHFTLKNKVEEYIKSINVPATFVYAGFYLQNFESFFIPRNAGDHFEVRLPLTANKKVPFFDVQDTGVFVRKVLESGDSYLNKRVNMATFATPEEVVKAIAKKTNKDVRYVKCTYDEFPVKGEILDMLRYIEEYGYFPETFKEQSKEFEAATSVQKWIEKASLTF</sequence>
<evidence type="ECO:0000313" key="5">
    <source>
        <dbReference type="EMBL" id="EPZ32944.1"/>
    </source>
</evidence>
<evidence type="ECO:0000313" key="6">
    <source>
        <dbReference type="Proteomes" id="UP000030755"/>
    </source>
</evidence>
<dbReference type="AlphaFoldDB" id="A0A075AWK3"/>
<keyword evidence="3" id="KW-0560">Oxidoreductase</keyword>
<dbReference type="SUPFAM" id="SSF51735">
    <property type="entry name" value="NAD(P)-binding Rossmann-fold domains"/>
    <property type="match status" value="1"/>
</dbReference>
<proteinExistence type="inferred from homology"/>
<reference evidence="5 6" key="1">
    <citation type="journal article" date="2013" name="Curr. Biol.">
        <title>Shared signatures of parasitism and phylogenomics unite Cryptomycota and microsporidia.</title>
        <authorList>
            <person name="James T.Y."/>
            <person name="Pelin A."/>
            <person name="Bonen L."/>
            <person name="Ahrendt S."/>
            <person name="Sain D."/>
            <person name="Corradi N."/>
            <person name="Stajich J.E."/>
        </authorList>
    </citation>
    <scope>NUCLEOTIDE SEQUENCE [LARGE SCALE GENOMIC DNA]</scope>
    <source>
        <strain evidence="5 6">CSF55</strain>
    </source>
</reference>
<gene>
    <name evidence="5" type="ORF">O9G_005421</name>
</gene>
<keyword evidence="2" id="KW-0521">NADP</keyword>
<dbReference type="InterPro" id="IPR036291">
    <property type="entry name" value="NAD(P)-bd_dom_sf"/>
</dbReference>
<evidence type="ECO:0000256" key="1">
    <source>
        <dbReference type="ARBA" id="ARBA00006328"/>
    </source>
</evidence>
<evidence type="ECO:0000256" key="2">
    <source>
        <dbReference type="ARBA" id="ARBA00022857"/>
    </source>
</evidence>
<dbReference type="GO" id="GO:0016491">
    <property type="term" value="F:oxidoreductase activity"/>
    <property type="evidence" value="ECO:0007669"/>
    <property type="project" value="UniProtKB-KW"/>
</dbReference>
<evidence type="ECO:0000259" key="4">
    <source>
        <dbReference type="Pfam" id="PF05368"/>
    </source>
</evidence>
<name>A0A075AWK3_ROZAC</name>
<dbReference type="InterPro" id="IPR008030">
    <property type="entry name" value="NmrA-like"/>
</dbReference>
<dbReference type="HOGENOM" id="CLU_007383_8_2_1"/>
<dbReference type="OMA" id="GPTYFYD"/>
<dbReference type="STRING" id="988480.A0A075AWK3"/>
<dbReference type="PANTHER" id="PTHR42748:SF30">
    <property type="entry name" value="NMRA-LIKE DOMAIN-CONTAINING PROTEIN"/>
    <property type="match status" value="1"/>
</dbReference>
<evidence type="ECO:0000256" key="3">
    <source>
        <dbReference type="ARBA" id="ARBA00023002"/>
    </source>
</evidence>
<dbReference type="Proteomes" id="UP000030755">
    <property type="component" value="Unassembled WGS sequence"/>
</dbReference>
<dbReference type="EMBL" id="KE561094">
    <property type="protein sequence ID" value="EPZ32944.1"/>
    <property type="molecule type" value="Genomic_DNA"/>
</dbReference>
<protein>
    <submittedName>
        <fullName evidence="5">NAD(P)-binding domain-containing protein</fullName>
    </submittedName>
</protein>
<accession>A0A075AWK3</accession>
<dbReference type="Gene3D" id="3.90.25.10">
    <property type="entry name" value="UDP-galactose 4-epimerase, domain 1"/>
    <property type="match status" value="1"/>
</dbReference>
<dbReference type="CDD" id="cd05251">
    <property type="entry name" value="NmrA_like_SDR_a"/>
    <property type="match status" value="1"/>
</dbReference>
<dbReference type="OrthoDB" id="3358371at2759"/>
<feature type="domain" description="NmrA-like" evidence="4">
    <location>
        <begin position="2"/>
        <end position="274"/>
    </location>
</feature>
<dbReference type="Pfam" id="PF05368">
    <property type="entry name" value="NmrA"/>
    <property type="match status" value="1"/>
</dbReference>
<dbReference type="PANTHER" id="PTHR42748">
    <property type="entry name" value="NITROGEN METABOLITE REPRESSION PROTEIN NMRA FAMILY MEMBER"/>
    <property type="match status" value="1"/>
</dbReference>
<comment type="similarity">
    <text evidence="1">Belongs to the NmrA-type oxidoreductase family.</text>
</comment>
<dbReference type="Gene3D" id="3.40.50.720">
    <property type="entry name" value="NAD(P)-binding Rossmann-like Domain"/>
    <property type="match status" value="1"/>
</dbReference>